<evidence type="ECO:0000256" key="1">
    <source>
        <dbReference type="ARBA" id="ARBA00011073"/>
    </source>
</evidence>
<keyword evidence="10" id="KW-1185">Reference proteome</keyword>
<evidence type="ECO:0000256" key="6">
    <source>
        <dbReference type="RuleBase" id="RU003355"/>
    </source>
</evidence>
<keyword evidence="4 5" id="KW-0720">Serine protease</keyword>
<organism evidence="9 10">
    <name type="scientific">Elliptochloris bilobata</name>
    <dbReference type="NCBI Taxonomy" id="381761"/>
    <lineage>
        <taxon>Eukaryota</taxon>
        <taxon>Viridiplantae</taxon>
        <taxon>Chlorophyta</taxon>
        <taxon>core chlorophytes</taxon>
        <taxon>Trebouxiophyceae</taxon>
        <taxon>Trebouxiophyceae incertae sedis</taxon>
        <taxon>Elliptochloris clade</taxon>
        <taxon>Elliptochloris</taxon>
    </lineage>
</organism>
<dbReference type="EMBL" id="JALJOU010000001">
    <property type="protein sequence ID" value="KAK9846365.1"/>
    <property type="molecule type" value="Genomic_DNA"/>
</dbReference>
<evidence type="ECO:0000256" key="2">
    <source>
        <dbReference type="ARBA" id="ARBA00022670"/>
    </source>
</evidence>
<sequence length="1059" mass="108659">MDHLLEEQARPIAVPPTGSGGGSLAEGVAQRILVRARPGVRLSAVLAEVMAERSSDCGAVALLPLAPRFGIERVEVGARAGVSAPELAAALAAREGVEYAHMDRLVDTQHGHSRALRSGGARLFAPAVNDPAWPAQWDKRAIGLTPRPDSEALEPSGVNSSGAFPGAWARQRDATNITVCIVDTGLDVSHPDLAANLWVNAGEIPGNGIDDDKNGVVDDVNGFNGVNGSGNITDADGHGTHCAGSVGAVANNALGVAGVAGRVRLLGCKAIAGLDGHLVTSAAVRCLEYCASAGAHITSNSWGGQGSDPQDDALRTAIRAVQDIGQLFVTAAGNYGSNSDVVKDTPTNFGLDIMVSVAASDLQDAIPTYSNYGAGRVHLAAPGSEILSTVPNARYYVLSGTSMAAPQVAGAAALLLAAYAAGGANVTGRGLEVKALLLATVQPVPGMAHKVASGGRLDVGRAMAALPADLSVFKGNPNAPLPYDASRAAGALGFNPAVDPAVIDYQPTNPGEEIASLATWAAPEPLLAGANVWFHDRGRLSDYQARYDCLCSSCLGPERVYTFTIPVNNRQGRKWWALEVDAMPHSSLVVSVFRHGQTGDPGVQLNAGRTRGAAEYRLPQGQYMVGAVCGGVRRAVVQTPVEVGVQYYVIVDGMSGYAGDFNVTFSARPLDTPLDWQGISSPGGLVVSGNLAADGGPLFKCVDRCPSIGCQVHTAPSTSSPDTPSVVLSFTPDADATLQLEAGPYDAANRIGVVPSAGDICLVQGTGAMVGPCALLGQPDAASCGALRDAMPRFPGMSNTTFVQLNVTAGKTFFVLLSGSAYVDSYSVRLGTVPLLARNPALNEVRFDSIQRAPTPAPAGAIPAAASPSAQLGDAVSGNAWASGGGFGGGGGRTLGGGFTDSGLLSGGRQEYDCPCAPGACQGPEVLYSFRAAQQGFVKVTTQPYYAAEDIGINGQASCAQGGCFFGVMHYIYKDLGNSTSQLVACGLKGQAVTQRPGFKQLTTRLPVDVAARYYVVVDSAKGAGVGTEHYYGDGYTISMAFEGVAAPRESQAAPSGGL</sequence>
<dbReference type="GO" id="GO:0004252">
    <property type="term" value="F:serine-type endopeptidase activity"/>
    <property type="evidence" value="ECO:0007669"/>
    <property type="project" value="UniProtKB-UniRule"/>
</dbReference>
<evidence type="ECO:0000256" key="5">
    <source>
        <dbReference type="PROSITE-ProRule" id="PRU01240"/>
    </source>
</evidence>
<dbReference type="InterPro" id="IPR023827">
    <property type="entry name" value="Peptidase_S8_Asp-AS"/>
</dbReference>
<dbReference type="InterPro" id="IPR022398">
    <property type="entry name" value="Peptidase_S8_His-AS"/>
</dbReference>
<dbReference type="PROSITE" id="PS00138">
    <property type="entry name" value="SUBTILASE_SER"/>
    <property type="match status" value="1"/>
</dbReference>
<dbReference type="PANTHER" id="PTHR43806">
    <property type="entry name" value="PEPTIDASE S8"/>
    <property type="match status" value="1"/>
</dbReference>
<evidence type="ECO:0000256" key="4">
    <source>
        <dbReference type="ARBA" id="ARBA00022825"/>
    </source>
</evidence>
<dbReference type="PROSITE" id="PS00136">
    <property type="entry name" value="SUBTILASE_ASP"/>
    <property type="match status" value="1"/>
</dbReference>
<dbReference type="PROSITE" id="PS51892">
    <property type="entry name" value="SUBTILASE"/>
    <property type="match status" value="1"/>
</dbReference>
<dbReference type="PANTHER" id="PTHR43806:SF11">
    <property type="entry name" value="CEREVISIN-RELATED"/>
    <property type="match status" value="1"/>
</dbReference>
<dbReference type="InterPro" id="IPR036852">
    <property type="entry name" value="Peptidase_S8/S53_dom_sf"/>
</dbReference>
<comment type="caution">
    <text evidence="9">The sequence shown here is derived from an EMBL/GenBank/DDBJ whole genome shotgun (WGS) entry which is preliminary data.</text>
</comment>
<keyword evidence="3 5" id="KW-0378">Hydrolase</keyword>
<feature type="active site" description="Charge relay system" evidence="5">
    <location>
        <position position="183"/>
    </location>
</feature>
<evidence type="ECO:0000313" key="9">
    <source>
        <dbReference type="EMBL" id="KAK9846365.1"/>
    </source>
</evidence>
<dbReference type="PROSITE" id="PS00137">
    <property type="entry name" value="SUBTILASE_HIS"/>
    <property type="match status" value="1"/>
</dbReference>
<reference evidence="9 10" key="1">
    <citation type="journal article" date="2024" name="Nat. Commun.">
        <title>Phylogenomics reveals the evolutionary origins of lichenization in chlorophyte algae.</title>
        <authorList>
            <person name="Puginier C."/>
            <person name="Libourel C."/>
            <person name="Otte J."/>
            <person name="Skaloud P."/>
            <person name="Haon M."/>
            <person name="Grisel S."/>
            <person name="Petersen M."/>
            <person name="Berrin J.G."/>
            <person name="Delaux P.M."/>
            <person name="Dal Grande F."/>
            <person name="Keller J."/>
        </authorList>
    </citation>
    <scope>NUCLEOTIDE SEQUENCE [LARGE SCALE GENOMIC DNA]</scope>
    <source>
        <strain evidence="9 10">SAG 245.80</strain>
    </source>
</reference>
<feature type="active site" description="Charge relay system" evidence="5">
    <location>
        <position position="402"/>
    </location>
</feature>
<protein>
    <recommendedName>
        <fullName evidence="8">Peptidase S8/S53 domain-containing protein</fullName>
    </recommendedName>
</protein>
<dbReference type="Proteomes" id="UP001445335">
    <property type="component" value="Unassembled WGS sequence"/>
</dbReference>
<evidence type="ECO:0000256" key="7">
    <source>
        <dbReference type="SAM" id="MobiDB-lite"/>
    </source>
</evidence>
<dbReference type="PRINTS" id="PR00723">
    <property type="entry name" value="SUBTILISIN"/>
</dbReference>
<evidence type="ECO:0000313" key="10">
    <source>
        <dbReference type="Proteomes" id="UP001445335"/>
    </source>
</evidence>
<dbReference type="CDD" id="cd07473">
    <property type="entry name" value="Peptidases_S8_Subtilisin_like"/>
    <property type="match status" value="1"/>
</dbReference>
<evidence type="ECO:0000259" key="8">
    <source>
        <dbReference type="Pfam" id="PF00082"/>
    </source>
</evidence>
<dbReference type="Gene3D" id="3.40.50.200">
    <property type="entry name" value="Peptidase S8/S53 domain"/>
    <property type="match status" value="1"/>
</dbReference>
<dbReference type="SUPFAM" id="SSF52743">
    <property type="entry name" value="Subtilisin-like"/>
    <property type="match status" value="1"/>
</dbReference>
<dbReference type="InterPro" id="IPR023828">
    <property type="entry name" value="Peptidase_S8_Ser-AS"/>
</dbReference>
<dbReference type="GO" id="GO:0006508">
    <property type="term" value="P:proteolysis"/>
    <property type="evidence" value="ECO:0007669"/>
    <property type="project" value="UniProtKB-KW"/>
</dbReference>
<gene>
    <name evidence="9" type="ORF">WJX81_002431</name>
</gene>
<dbReference type="InterPro" id="IPR015500">
    <property type="entry name" value="Peptidase_S8_subtilisin-rel"/>
</dbReference>
<dbReference type="InterPro" id="IPR034204">
    <property type="entry name" value="PfSUB1-like_cat_dom"/>
</dbReference>
<feature type="active site" description="Charge relay system" evidence="5">
    <location>
        <position position="238"/>
    </location>
</feature>
<keyword evidence="2 5" id="KW-0645">Protease</keyword>
<name>A0AAW1SLD5_9CHLO</name>
<evidence type="ECO:0000256" key="3">
    <source>
        <dbReference type="ARBA" id="ARBA00022801"/>
    </source>
</evidence>
<comment type="similarity">
    <text evidence="1 5 6">Belongs to the peptidase S8 family.</text>
</comment>
<proteinExistence type="inferred from homology"/>
<accession>A0AAW1SLD5</accession>
<dbReference type="AlphaFoldDB" id="A0AAW1SLD5"/>
<feature type="domain" description="Peptidase S8/S53" evidence="8">
    <location>
        <begin position="175"/>
        <end position="441"/>
    </location>
</feature>
<dbReference type="InterPro" id="IPR050131">
    <property type="entry name" value="Peptidase_S8_subtilisin-like"/>
</dbReference>
<dbReference type="InterPro" id="IPR000209">
    <property type="entry name" value="Peptidase_S8/S53_dom"/>
</dbReference>
<feature type="region of interest" description="Disordered" evidence="7">
    <location>
        <begin position="1"/>
        <end position="23"/>
    </location>
</feature>
<dbReference type="Pfam" id="PF00082">
    <property type="entry name" value="Peptidase_S8"/>
    <property type="match status" value="1"/>
</dbReference>